<proteinExistence type="predicted"/>
<feature type="region of interest" description="Disordered" evidence="1">
    <location>
        <begin position="163"/>
        <end position="183"/>
    </location>
</feature>
<dbReference type="CDD" id="cd07812">
    <property type="entry name" value="SRPBCC"/>
    <property type="match status" value="1"/>
</dbReference>
<evidence type="ECO:0000256" key="1">
    <source>
        <dbReference type="SAM" id="MobiDB-lite"/>
    </source>
</evidence>
<dbReference type="InterPro" id="IPR023393">
    <property type="entry name" value="START-like_dom_sf"/>
</dbReference>
<gene>
    <name evidence="3" type="ordered locus">Krad_2787</name>
</gene>
<dbReference type="Pfam" id="PF10604">
    <property type="entry name" value="Polyketide_cyc2"/>
    <property type="match status" value="1"/>
</dbReference>
<accession>A6WBR8</accession>
<dbReference type="Gene3D" id="3.30.530.20">
    <property type="match status" value="1"/>
</dbReference>
<name>A6WBR8_KINRD</name>
<evidence type="ECO:0000313" key="4">
    <source>
        <dbReference type="Proteomes" id="UP000001116"/>
    </source>
</evidence>
<dbReference type="InterPro" id="IPR019587">
    <property type="entry name" value="Polyketide_cyclase/dehydratase"/>
</dbReference>
<feature type="domain" description="Clp R" evidence="2">
    <location>
        <begin position="28"/>
        <end position="82"/>
    </location>
</feature>
<dbReference type="eggNOG" id="COG3832">
    <property type="taxonomic scope" value="Bacteria"/>
</dbReference>
<dbReference type="Pfam" id="PF02861">
    <property type="entry name" value="Clp_N"/>
    <property type="match status" value="1"/>
</dbReference>
<keyword evidence="4" id="KW-1185">Reference proteome</keyword>
<evidence type="ECO:0000313" key="3">
    <source>
        <dbReference type="EMBL" id="ABS04257.1"/>
    </source>
</evidence>
<protein>
    <submittedName>
        <fullName evidence="3">Clp domain protein</fullName>
    </submittedName>
</protein>
<dbReference type="SUPFAM" id="SSF81923">
    <property type="entry name" value="Double Clp-N motif"/>
    <property type="match status" value="1"/>
</dbReference>
<organism evidence="3 4">
    <name type="scientific">Kineococcus radiotolerans (strain ATCC BAA-149 / DSM 14245 / SRS30216)</name>
    <dbReference type="NCBI Taxonomy" id="266940"/>
    <lineage>
        <taxon>Bacteria</taxon>
        <taxon>Bacillati</taxon>
        <taxon>Actinomycetota</taxon>
        <taxon>Actinomycetes</taxon>
        <taxon>Kineosporiales</taxon>
        <taxon>Kineosporiaceae</taxon>
        <taxon>Kineococcus</taxon>
    </lineage>
</organism>
<dbReference type="HOGENOM" id="CLU_871068_0_0_11"/>
<dbReference type="STRING" id="266940.Krad_2787"/>
<reference evidence="4" key="1">
    <citation type="journal article" date="2008" name="PLoS ONE">
        <title>Survival in nuclear waste, extreme resistance, and potential applications gleaned from the genome sequence of Kineococcus radiotolerans SRS30216.</title>
        <authorList>
            <person name="Bagwell C.E."/>
            <person name="Bhat S."/>
            <person name="Hawkins G.M."/>
            <person name="Smith B.W."/>
            <person name="Biswas T."/>
            <person name="Hoover T.R."/>
            <person name="Saunders E."/>
            <person name="Han C.S."/>
            <person name="Tsodikov O.V."/>
            <person name="Shimkets L.J."/>
        </authorList>
    </citation>
    <scope>NUCLEOTIDE SEQUENCE [LARGE SCALE GENOMIC DNA]</scope>
    <source>
        <strain evidence="4">ATCC BAA-149 / DSM 14245 / SRS30216</strain>
    </source>
</reference>
<dbReference type="InterPro" id="IPR036628">
    <property type="entry name" value="Clp_N_dom_sf"/>
</dbReference>
<dbReference type="InterPro" id="IPR004176">
    <property type="entry name" value="Clp_R_N"/>
</dbReference>
<dbReference type="OrthoDB" id="3428089at2"/>
<dbReference type="Proteomes" id="UP000001116">
    <property type="component" value="Chromosome"/>
</dbReference>
<dbReference type="KEGG" id="kra:Krad_2787"/>
<evidence type="ECO:0000259" key="2">
    <source>
        <dbReference type="Pfam" id="PF02861"/>
    </source>
</evidence>
<dbReference type="AlphaFoldDB" id="A6WBR8"/>
<dbReference type="EMBL" id="CP000750">
    <property type="protein sequence ID" value="ABS04257.1"/>
    <property type="molecule type" value="Genomic_DNA"/>
</dbReference>
<sequence>MRFRRGSRTAAGPGGGRTMWRQSRYITSAALEEAARAGDPELDLEHLLLGLLVTGGPSAALLTSAGVDLPGLRRAVVEVRQRELVHLDLQVPVPAVPDGPEPSFRAAQAVPFNDRAMAVMKRIPYEGDDRGLLLALLDDEGRRVERVLTHLDVDVDVLRTATGQDHAAPRAVDPGSPAAPGTGGPGWIATLVQDVPVDAGRVWDLVSDVTRRPEWDTACVRAETGSDGVQRLTYRGRGREVVAEQVVSHLVPGREITWHRFRVGHREISTTSRVRVEPVGVACRLHLELGSARHTLRRKLLRPVVGWAATSQLRWRAQAIARAAARAAARTD</sequence>
<dbReference type="Gene3D" id="1.10.1780.10">
    <property type="entry name" value="Clp, N-terminal domain"/>
    <property type="match status" value="1"/>
</dbReference>
<dbReference type="SUPFAM" id="SSF55961">
    <property type="entry name" value="Bet v1-like"/>
    <property type="match status" value="1"/>
</dbReference>